<dbReference type="InterPro" id="IPR018163">
    <property type="entry name" value="Thr/Ala-tRNA-synth_IIc_edit"/>
</dbReference>
<dbReference type="EMBL" id="JAJNNZ010000016">
    <property type="protein sequence ID" value="MCJ2378406.1"/>
    <property type="molecule type" value="Genomic_DNA"/>
</dbReference>
<keyword evidence="2" id="KW-0862">Zinc</keyword>
<sequence length="291" mass="33273">MYTATKVYFCHQTWEMDSEIQLIDRNNDYLDIVTKETPFHPVSHIWPDHPADSGILRIHQDELKVIDCQVGAIELSTGSLYVGQNIPVKRNTEGWCFVVVHRLQACAVSLKVGERVRLCVDQQRQHGFSLGHSAGHIASLALNQVLAEGYWRKVPDRVDGLGHYDFNRYAQQRSVVSTNKCWDHYRLGKTLKKRGLNTKEVITDLKQIESQVNALVDRWLSKSASIQMRLEGDELTDSRFWECTIGDVLVSMPCGGTHITDLTHLHPTRIELQLIDDSNVEMHTYAIRKPQ</sequence>
<dbReference type="PANTHER" id="PTHR43462:SF1">
    <property type="entry name" value="ALANYL-TRNA EDITING PROTEIN AARSD1"/>
    <property type="match status" value="1"/>
</dbReference>
<dbReference type="PANTHER" id="PTHR43462">
    <property type="entry name" value="ALANYL-TRNA EDITING PROTEIN"/>
    <property type="match status" value="1"/>
</dbReference>
<comment type="caution">
    <text evidence="3">The sequence shown here is derived from an EMBL/GenBank/DDBJ whole genome shotgun (WGS) entry which is preliminary data.</text>
</comment>
<evidence type="ECO:0000256" key="1">
    <source>
        <dbReference type="ARBA" id="ARBA00022723"/>
    </source>
</evidence>
<gene>
    <name evidence="3" type="ORF">LNL84_16430</name>
</gene>
<evidence type="ECO:0000313" key="4">
    <source>
        <dbReference type="Proteomes" id="UP001139488"/>
    </source>
</evidence>
<dbReference type="SUPFAM" id="SSF55186">
    <property type="entry name" value="ThrRS/AlaRS common domain"/>
    <property type="match status" value="1"/>
</dbReference>
<name>A0A9X1WDR6_9VIBR</name>
<dbReference type="GO" id="GO:0000166">
    <property type="term" value="F:nucleotide binding"/>
    <property type="evidence" value="ECO:0007669"/>
    <property type="project" value="InterPro"/>
</dbReference>
<keyword evidence="1" id="KW-0479">Metal-binding</keyword>
<dbReference type="Gene3D" id="3.30.980.10">
    <property type="entry name" value="Threonyl-trna Synthetase, Chain A, domain 2"/>
    <property type="match status" value="1"/>
</dbReference>
<accession>A0A9X1WDR6</accession>
<proteinExistence type="predicted"/>
<evidence type="ECO:0000313" key="3">
    <source>
        <dbReference type="EMBL" id="MCJ2378406.1"/>
    </source>
</evidence>
<evidence type="ECO:0000256" key="2">
    <source>
        <dbReference type="ARBA" id="ARBA00022833"/>
    </source>
</evidence>
<dbReference type="InterPro" id="IPR051335">
    <property type="entry name" value="Alanyl-tRNA_Editing_Enzymes"/>
</dbReference>
<keyword evidence="4" id="KW-1185">Reference proteome</keyword>
<dbReference type="AlphaFoldDB" id="A0A9X1WDR6"/>
<dbReference type="Proteomes" id="UP001139488">
    <property type="component" value="Unassembled WGS sequence"/>
</dbReference>
<dbReference type="GO" id="GO:0002161">
    <property type="term" value="F:aminoacyl-tRNA deacylase activity"/>
    <property type="evidence" value="ECO:0007669"/>
    <property type="project" value="UniProtKB-ARBA"/>
</dbReference>
<protein>
    <submittedName>
        <fullName evidence="3">Alanyl-tRNA editing protein</fullName>
    </submittedName>
</protein>
<dbReference type="GO" id="GO:0046872">
    <property type="term" value="F:metal ion binding"/>
    <property type="evidence" value="ECO:0007669"/>
    <property type="project" value="UniProtKB-KW"/>
</dbReference>
<organism evidence="3 4">
    <name type="scientific">Vibrio gelatinilyticus</name>
    <dbReference type="NCBI Taxonomy" id="2893468"/>
    <lineage>
        <taxon>Bacteria</taxon>
        <taxon>Pseudomonadati</taxon>
        <taxon>Pseudomonadota</taxon>
        <taxon>Gammaproteobacteria</taxon>
        <taxon>Vibrionales</taxon>
        <taxon>Vibrionaceae</taxon>
        <taxon>Vibrio</taxon>
    </lineage>
</organism>
<reference evidence="3" key="1">
    <citation type="submission" date="2021-11" db="EMBL/GenBank/DDBJ databases">
        <title>Vibrio ZSDE26 sp. nov. and Vibrio ZSDZ34 sp. nov., isolated from coastal seawater in Qingdao.</title>
        <authorList>
            <person name="Zhang P."/>
        </authorList>
    </citation>
    <scope>NUCLEOTIDE SEQUENCE</scope>
    <source>
        <strain evidence="3">ZSDZ34</strain>
    </source>
</reference>